<proteinExistence type="predicted"/>
<comment type="caution">
    <text evidence="2">The sequence shown here is derived from an EMBL/GenBank/DDBJ whole genome shotgun (WGS) entry which is preliminary data.</text>
</comment>
<name>A0A699U8G9_TANCI</name>
<dbReference type="AlphaFoldDB" id="A0A699U8G9"/>
<evidence type="ECO:0000313" key="2">
    <source>
        <dbReference type="EMBL" id="GFD19222.1"/>
    </source>
</evidence>
<accession>A0A699U8G9</accession>
<feature type="compositionally biased region" description="Basic and acidic residues" evidence="1">
    <location>
        <begin position="1"/>
        <end position="11"/>
    </location>
</feature>
<dbReference type="EMBL" id="BKCJ011312877">
    <property type="protein sequence ID" value="GFD19222.1"/>
    <property type="molecule type" value="Genomic_DNA"/>
</dbReference>
<reference evidence="2" key="1">
    <citation type="journal article" date="2019" name="Sci. Rep.">
        <title>Draft genome of Tanacetum cinerariifolium, the natural source of mosquito coil.</title>
        <authorList>
            <person name="Yamashiro T."/>
            <person name="Shiraishi A."/>
            <person name="Satake H."/>
            <person name="Nakayama K."/>
        </authorList>
    </citation>
    <scope>NUCLEOTIDE SEQUENCE</scope>
</reference>
<organism evidence="2">
    <name type="scientific">Tanacetum cinerariifolium</name>
    <name type="common">Dalmatian daisy</name>
    <name type="synonym">Chrysanthemum cinerariifolium</name>
    <dbReference type="NCBI Taxonomy" id="118510"/>
    <lineage>
        <taxon>Eukaryota</taxon>
        <taxon>Viridiplantae</taxon>
        <taxon>Streptophyta</taxon>
        <taxon>Embryophyta</taxon>
        <taxon>Tracheophyta</taxon>
        <taxon>Spermatophyta</taxon>
        <taxon>Magnoliopsida</taxon>
        <taxon>eudicotyledons</taxon>
        <taxon>Gunneridae</taxon>
        <taxon>Pentapetalae</taxon>
        <taxon>asterids</taxon>
        <taxon>campanulids</taxon>
        <taxon>Asterales</taxon>
        <taxon>Asteraceae</taxon>
        <taxon>Asteroideae</taxon>
        <taxon>Anthemideae</taxon>
        <taxon>Anthemidinae</taxon>
        <taxon>Tanacetum</taxon>
    </lineage>
</organism>
<sequence length="39" mass="4257">SHLDITSDHRPGSAGKTSITPDSVYAGGRVHYHHLFLLL</sequence>
<gene>
    <name evidence="2" type="ORF">Tci_891191</name>
</gene>
<feature type="non-terminal residue" evidence="2">
    <location>
        <position position="1"/>
    </location>
</feature>
<evidence type="ECO:0000256" key="1">
    <source>
        <dbReference type="SAM" id="MobiDB-lite"/>
    </source>
</evidence>
<feature type="region of interest" description="Disordered" evidence="1">
    <location>
        <begin position="1"/>
        <end position="21"/>
    </location>
</feature>
<protein>
    <submittedName>
        <fullName evidence="2">Uncharacterized protein</fullName>
    </submittedName>
</protein>